<dbReference type="InterPro" id="IPR024997">
    <property type="entry name" value="DUF3892"/>
</dbReference>
<dbReference type="AlphaFoldDB" id="A0A3A9KCU8"/>
<gene>
    <name evidence="1" type="ORF">CR203_08840</name>
</gene>
<accession>A0A3A9KCU8</accession>
<comment type="caution">
    <text evidence="1">The sequence shown here is derived from an EMBL/GenBank/DDBJ whole genome shotgun (WGS) entry which is preliminary data.</text>
</comment>
<dbReference type="Pfam" id="PF13031">
    <property type="entry name" value="DUF3892"/>
    <property type="match status" value="1"/>
</dbReference>
<reference evidence="1 2" key="1">
    <citation type="submission" date="2017-10" db="EMBL/GenBank/DDBJ databases">
        <title>Bacillus sp. nov., a halophilic bacterium isolated from a Keqin Lake.</title>
        <authorList>
            <person name="Wang H."/>
        </authorList>
    </citation>
    <scope>NUCLEOTIDE SEQUENCE [LARGE SCALE GENOMIC DNA]</scope>
    <source>
        <strain evidence="1 2">KCTC 13187</strain>
    </source>
</reference>
<evidence type="ECO:0008006" key="3">
    <source>
        <dbReference type="Google" id="ProtNLM"/>
    </source>
</evidence>
<name>A0A3A9KCU8_9BACI</name>
<organism evidence="1 2">
    <name type="scientific">Salipaludibacillus neizhouensis</name>
    <dbReference type="NCBI Taxonomy" id="885475"/>
    <lineage>
        <taxon>Bacteria</taxon>
        <taxon>Bacillati</taxon>
        <taxon>Bacillota</taxon>
        <taxon>Bacilli</taxon>
        <taxon>Bacillales</taxon>
        <taxon>Bacillaceae</taxon>
    </lineage>
</organism>
<evidence type="ECO:0000313" key="2">
    <source>
        <dbReference type="Proteomes" id="UP000281498"/>
    </source>
</evidence>
<sequence>MDSKNFEDIYNQYKTQGANNTNDYPENVNSTQEQIVAVRKNEDDDIIAFKTESGKELDYVSALEEAKSGNLAHIDVFHRYGRDIIRSEPDGSKDNNLDNLPSF</sequence>
<dbReference type="RefSeq" id="WP_110935383.1">
    <property type="nucleotide sequence ID" value="NZ_KZ614146.1"/>
</dbReference>
<proteinExistence type="predicted"/>
<dbReference type="OrthoDB" id="1647761at2"/>
<dbReference type="Proteomes" id="UP000281498">
    <property type="component" value="Unassembled WGS sequence"/>
</dbReference>
<protein>
    <recommendedName>
        <fullName evidence="3">DUF3892 domain-containing protein</fullName>
    </recommendedName>
</protein>
<dbReference type="EMBL" id="PDOE01000003">
    <property type="protein sequence ID" value="RKL67453.1"/>
    <property type="molecule type" value="Genomic_DNA"/>
</dbReference>
<evidence type="ECO:0000313" key="1">
    <source>
        <dbReference type="EMBL" id="RKL67453.1"/>
    </source>
</evidence>
<keyword evidence="2" id="KW-1185">Reference proteome</keyword>